<dbReference type="PANTHER" id="PTHR46229:SF2">
    <property type="entry name" value="BOLA-LIKE PROTEIN 1"/>
    <property type="match status" value="1"/>
</dbReference>
<evidence type="ECO:0000256" key="4">
    <source>
        <dbReference type="SAM" id="MobiDB-lite"/>
    </source>
</evidence>
<dbReference type="HOGENOM" id="CLU_1609721_0_0_7"/>
<proteinExistence type="inferred from homology"/>
<organism evidence="5 6">
    <name type="scientific">Sorangium cellulosum So0157-2</name>
    <dbReference type="NCBI Taxonomy" id="1254432"/>
    <lineage>
        <taxon>Bacteria</taxon>
        <taxon>Pseudomonadati</taxon>
        <taxon>Myxococcota</taxon>
        <taxon>Polyangia</taxon>
        <taxon>Polyangiales</taxon>
        <taxon>Polyangiaceae</taxon>
        <taxon>Sorangium</taxon>
    </lineage>
</organism>
<name>S4XU66_SORCE</name>
<evidence type="ECO:0000256" key="1">
    <source>
        <dbReference type="ARBA" id="ARBA00005578"/>
    </source>
</evidence>
<dbReference type="eggNOG" id="COG0271">
    <property type="taxonomic scope" value="Bacteria"/>
</dbReference>
<dbReference type="STRING" id="1254432.SCE1572_21060"/>
<dbReference type="InterPro" id="IPR050961">
    <property type="entry name" value="BolA/IbaG_stress_morph_reg"/>
</dbReference>
<protein>
    <recommendedName>
        <fullName evidence="2">DNA-binding transcriptional regulator BolA</fullName>
    </recommendedName>
</protein>
<feature type="region of interest" description="Disordered" evidence="4">
    <location>
        <begin position="1"/>
        <end position="26"/>
    </location>
</feature>
<dbReference type="Gene3D" id="3.30.300.90">
    <property type="entry name" value="BolA-like"/>
    <property type="match status" value="1"/>
</dbReference>
<gene>
    <name evidence="5" type="ORF">SCE1572_21060</name>
</gene>
<dbReference type="PANTHER" id="PTHR46229">
    <property type="entry name" value="BOLA TRANSCRIPTION REGULATOR"/>
    <property type="match status" value="1"/>
</dbReference>
<dbReference type="InterPro" id="IPR002634">
    <property type="entry name" value="BolA"/>
</dbReference>
<reference evidence="5 6" key="1">
    <citation type="journal article" date="2013" name="Sci. Rep.">
        <title>Extraordinary expansion of a Sorangium cellulosum genome from an alkaline milieu.</title>
        <authorList>
            <person name="Han K."/>
            <person name="Li Z.F."/>
            <person name="Peng R."/>
            <person name="Zhu L.P."/>
            <person name="Zhou T."/>
            <person name="Wang L.G."/>
            <person name="Li S.G."/>
            <person name="Zhang X.B."/>
            <person name="Hu W."/>
            <person name="Wu Z.H."/>
            <person name="Qin N."/>
            <person name="Li Y.Z."/>
        </authorList>
    </citation>
    <scope>NUCLEOTIDE SEQUENCE [LARGE SCALE GENOMIC DNA]</scope>
    <source>
        <strain evidence="5 6">So0157-2</strain>
    </source>
</reference>
<dbReference type="GO" id="GO:1990229">
    <property type="term" value="C:iron-sulfur cluster assembly complex"/>
    <property type="evidence" value="ECO:0007669"/>
    <property type="project" value="UniProtKB-ARBA"/>
</dbReference>
<evidence type="ECO:0000313" key="5">
    <source>
        <dbReference type="EMBL" id="AGP36762.1"/>
    </source>
</evidence>
<dbReference type="InterPro" id="IPR036065">
    <property type="entry name" value="BolA-like_sf"/>
</dbReference>
<comment type="similarity">
    <text evidence="1 3">Belongs to the BolA/IbaG family.</text>
</comment>
<dbReference type="Proteomes" id="UP000014803">
    <property type="component" value="Chromosome"/>
</dbReference>
<dbReference type="PATRIC" id="fig|1254432.3.peg.4754"/>
<dbReference type="KEGG" id="scu:SCE1572_21060"/>
<dbReference type="EMBL" id="CP003969">
    <property type="protein sequence ID" value="AGP36762.1"/>
    <property type="molecule type" value="Genomic_DNA"/>
</dbReference>
<evidence type="ECO:0000313" key="6">
    <source>
        <dbReference type="Proteomes" id="UP000014803"/>
    </source>
</evidence>
<accession>S4XU66</accession>
<sequence length="165" mass="17258">MAPGNLFVHGGHLAARGGPSGQGPGGRALLRGGAHRVTGGAAEAKLRAAMTTATRQESIQSKLARALEPVHLEVENESRMHSVPAGSETHFKVLVVSEAFRGLSPLERHRRVNEVVREEFGAGLHALTIRAMTPDEWERQGSAGFRSPACLGGSKGTPDPGAASS</sequence>
<dbReference type="Pfam" id="PF01722">
    <property type="entry name" value="BolA"/>
    <property type="match status" value="1"/>
</dbReference>
<evidence type="ECO:0000256" key="2">
    <source>
        <dbReference type="ARBA" id="ARBA00074073"/>
    </source>
</evidence>
<evidence type="ECO:0000256" key="3">
    <source>
        <dbReference type="RuleBase" id="RU003860"/>
    </source>
</evidence>
<dbReference type="AlphaFoldDB" id="S4XU66"/>
<dbReference type="FunFam" id="3.30.300.90:FF:000001">
    <property type="entry name" value="Transcriptional regulator BolA"/>
    <property type="match status" value="1"/>
</dbReference>
<dbReference type="SUPFAM" id="SSF82657">
    <property type="entry name" value="BolA-like"/>
    <property type="match status" value="1"/>
</dbReference>
<feature type="region of interest" description="Disordered" evidence="4">
    <location>
        <begin position="138"/>
        <end position="165"/>
    </location>
</feature>